<dbReference type="Pfam" id="PF01155">
    <property type="entry name" value="HypA"/>
    <property type="match status" value="1"/>
</dbReference>
<evidence type="ECO:0000313" key="6">
    <source>
        <dbReference type="EMBL" id="ODR99407.1"/>
    </source>
</evidence>
<evidence type="ECO:0000256" key="5">
    <source>
        <dbReference type="HAMAP-Rule" id="MF_00213"/>
    </source>
</evidence>
<dbReference type="PANTHER" id="PTHR34535:SF3">
    <property type="entry name" value="HYDROGENASE MATURATION FACTOR HYPA"/>
    <property type="match status" value="1"/>
</dbReference>
<accession>A0A1E3W0S9</accession>
<protein>
    <recommendedName>
        <fullName evidence="5">Hydrogenase maturation factor HypA</fullName>
    </recommendedName>
</protein>
<feature type="binding site" evidence="5">
    <location>
        <position position="86"/>
    </location>
    <ligand>
        <name>Zn(2+)</name>
        <dbReference type="ChEBI" id="CHEBI:29105"/>
    </ligand>
</feature>
<comment type="caution">
    <text evidence="6">The sequence shown here is derived from an EMBL/GenBank/DDBJ whole genome shotgun (WGS) entry which is preliminary data.</text>
</comment>
<dbReference type="PANTHER" id="PTHR34535">
    <property type="entry name" value="HYDROGENASE MATURATION FACTOR HYPA"/>
    <property type="match status" value="1"/>
</dbReference>
<keyword evidence="2 5" id="KW-0533">Nickel</keyword>
<dbReference type="Proteomes" id="UP000094501">
    <property type="component" value="Unassembled WGS sequence"/>
</dbReference>
<comment type="similarity">
    <text evidence="1 5">Belongs to the HypA/HybF family.</text>
</comment>
<feature type="binding site" evidence="5">
    <location>
        <position position="2"/>
    </location>
    <ligand>
        <name>Ni(2+)</name>
        <dbReference type="ChEBI" id="CHEBI:49786"/>
    </ligand>
</feature>
<evidence type="ECO:0000256" key="1">
    <source>
        <dbReference type="ARBA" id="ARBA00010748"/>
    </source>
</evidence>
<gene>
    <name evidence="5" type="primary">hypA</name>
    <name evidence="6" type="ORF">AUC68_05410</name>
</gene>
<dbReference type="NCBIfam" id="TIGR00100">
    <property type="entry name" value="hypA"/>
    <property type="match status" value="1"/>
</dbReference>
<dbReference type="GO" id="GO:0008270">
    <property type="term" value="F:zinc ion binding"/>
    <property type="evidence" value="ECO:0007669"/>
    <property type="project" value="UniProtKB-UniRule"/>
</dbReference>
<dbReference type="Gene3D" id="3.30.2320.80">
    <property type="match status" value="1"/>
</dbReference>
<evidence type="ECO:0000256" key="4">
    <source>
        <dbReference type="ARBA" id="ARBA00022833"/>
    </source>
</evidence>
<feature type="binding site" evidence="5">
    <location>
        <position position="88"/>
    </location>
    <ligand>
        <name>Zn(2+)</name>
        <dbReference type="ChEBI" id="CHEBI:29105"/>
    </ligand>
</feature>
<reference evidence="6 7" key="1">
    <citation type="journal article" date="2016" name="Environ. Microbiol.">
        <title>New Methyloceanibacter diversity from North Sea sediments includes methanotroph containing solely the soluble methane monooxygenase.</title>
        <authorList>
            <person name="Vekeman B."/>
            <person name="Kerckhof F.M."/>
            <person name="Cremers G."/>
            <person name="de Vos P."/>
            <person name="Vandamme P."/>
            <person name="Boon N."/>
            <person name="Op den Camp H.J."/>
            <person name="Heylen K."/>
        </authorList>
    </citation>
    <scope>NUCLEOTIDE SEQUENCE [LARGE SCALE GENOMIC DNA]</scope>
    <source>
        <strain evidence="6 7">R-67174</strain>
    </source>
</reference>
<dbReference type="PIRSF" id="PIRSF004761">
    <property type="entry name" value="Hydrgn_mat_HypA"/>
    <property type="match status" value="1"/>
</dbReference>
<proteinExistence type="inferred from homology"/>
<dbReference type="InterPro" id="IPR000688">
    <property type="entry name" value="HypA/HybF"/>
</dbReference>
<organism evidence="6 7">
    <name type="scientific">Methyloceanibacter methanicus</name>
    <dbReference type="NCBI Taxonomy" id="1774968"/>
    <lineage>
        <taxon>Bacteria</taxon>
        <taxon>Pseudomonadati</taxon>
        <taxon>Pseudomonadota</taxon>
        <taxon>Alphaproteobacteria</taxon>
        <taxon>Hyphomicrobiales</taxon>
        <taxon>Hyphomicrobiaceae</taxon>
        <taxon>Methyloceanibacter</taxon>
    </lineage>
</organism>
<dbReference type="AlphaFoldDB" id="A0A1E3W0S9"/>
<comment type="function">
    <text evidence="5">Involved in the maturation of [NiFe] hydrogenases. Required for nickel insertion into the metal center of the hydrogenase.</text>
</comment>
<dbReference type="RefSeq" id="WP_069437348.1">
    <property type="nucleotide sequence ID" value="NZ_LPWG01000011.1"/>
</dbReference>
<dbReference type="GO" id="GO:0051604">
    <property type="term" value="P:protein maturation"/>
    <property type="evidence" value="ECO:0007669"/>
    <property type="project" value="InterPro"/>
</dbReference>
<feature type="binding site" evidence="5">
    <location>
        <position position="70"/>
    </location>
    <ligand>
        <name>Zn(2+)</name>
        <dbReference type="ChEBI" id="CHEBI:29105"/>
    </ligand>
</feature>
<dbReference type="InterPro" id="IPR020538">
    <property type="entry name" value="Hydgase_Ni_incorp_HypA/HybF_CS"/>
</dbReference>
<dbReference type="GO" id="GO:0016151">
    <property type="term" value="F:nickel cation binding"/>
    <property type="evidence" value="ECO:0007669"/>
    <property type="project" value="UniProtKB-UniRule"/>
</dbReference>
<dbReference type="HAMAP" id="MF_00213">
    <property type="entry name" value="HypA_HybF"/>
    <property type="match status" value="1"/>
</dbReference>
<dbReference type="OrthoDB" id="288014at2"/>
<evidence type="ECO:0000313" key="7">
    <source>
        <dbReference type="Proteomes" id="UP000094501"/>
    </source>
</evidence>
<sequence length="112" mass="12101">MHELGITQNIVAIVSEAANGRKVRRVTLEIGELSGVMADAVAFCFDVVAQGTVLEGAELDIRSIRGRARCSDCGAEFDMTALYTPCACGSRHLERLQGEELNIKTMELEEAA</sequence>
<dbReference type="EMBL" id="LPWG01000011">
    <property type="protein sequence ID" value="ODR99407.1"/>
    <property type="molecule type" value="Genomic_DNA"/>
</dbReference>
<keyword evidence="4 5" id="KW-0862">Zinc</keyword>
<feature type="binding site" evidence="5">
    <location>
        <position position="73"/>
    </location>
    <ligand>
        <name>Zn(2+)</name>
        <dbReference type="ChEBI" id="CHEBI:29105"/>
    </ligand>
</feature>
<dbReference type="PROSITE" id="PS01249">
    <property type="entry name" value="HYPA"/>
    <property type="match status" value="1"/>
</dbReference>
<dbReference type="STRING" id="1774968.AUC68_05410"/>
<keyword evidence="7" id="KW-1185">Reference proteome</keyword>
<evidence type="ECO:0000256" key="3">
    <source>
        <dbReference type="ARBA" id="ARBA00022723"/>
    </source>
</evidence>
<evidence type="ECO:0000256" key="2">
    <source>
        <dbReference type="ARBA" id="ARBA00022596"/>
    </source>
</evidence>
<name>A0A1E3W0S9_9HYPH</name>
<keyword evidence="3 5" id="KW-0479">Metal-binding</keyword>